<protein>
    <submittedName>
        <fullName evidence="10">MFS transporter</fullName>
    </submittedName>
</protein>
<feature type="domain" description="Major facilitator superfamily (MFS) profile" evidence="9">
    <location>
        <begin position="54"/>
        <end position="537"/>
    </location>
</feature>
<dbReference type="Gene3D" id="1.20.1250.20">
    <property type="entry name" value="MFS general substrate transporter like domains"/>
    <property type="match status" value="1"/>
</dbReference>
<accession>A0A8J4AE28</accession>
<keyword evidence="6 8" id="KW-0472">Membrane</keyword>
<evidence type="ECO:0000256" key="7">
    <source>
        <dbReference type="SAM" id="MobiDB-lite"/>
    </source>
</evidence>
<dbReference type="GO" id="GO:0005886">
    <property type="term" value="C:plasma membrane"/>
    <property type="evidence" value="ECO:0007669"/>
    <property type="project" value="UniProtKB-SubCell"/>
</dbReference>
<reference evidence="11" key="1">
    <citation type="journal article" date="2021" name="Int. J. Syst. Evol. Microbiol.">
        <title>Actinocatenispora comari sp. nov., an endophytic actinomycete isolated from aerial parts of Comarum salesowianum.</title>
        <authorList>
            <person name="Oyunbileg N."/>
            <person name="Iizaka Y."/>
            <person name="Hamada M."/>
            <person name="Davaapurev B.O."/>
            <person name="Fukumoto A."/>
            <person name="Tsetseg B."/>
            <person name="Kato F."/>
            <person name="Tamura T."/>
            <person name="Batkhuu J."/>
            <person name="Anzai Y."/>
        </authorList>
    </citation>
    <scope>NUCLEOTIDE SEQUENCE [LARGE SCALE GENOMIC DNA]</scope>
    <source>
        <strain evidence="11">NUM-2625</strain>
    </source>
</reference>
<dbReference type="InterPro" id="IPR011701">
    <property type="entry name" value="MFS"/>
</dbReference>
<name>A0A8J4AE28_9ACTN</name>
<feature type="transmembrane region" description="Helical" evidence="8">
    <location>
        <begin position="193"/>
        <end position="216"/>
    </location>
</feature>
<feature type="transmembrane region" description="Helical" evidence="8">
    <location>
        <begin position="93"/>
        <end position="116"/>
    </location>
</feature>
<feature type="transmembrane region" description="Helical" evidence="8">
    <location>
        <begin position="347"/>
        <end position="369"/>
    </location>
</feature>
<feature type="transmembrane region" description="Helical" evidence="8">
    <location>
        <begin position="413"/>
        <end position="436"/>
    </location>
</feature>
<dbReference type="PROSITE" id="PS50850">
    <property type="entry name" value="MFS"/>
    <property type="match status" value="1"/>
</dbReference>
<dbReference type="InterPro" id="IPR020846">
    <property type="entry name" value="MFS_dom"/>
</dbReference>
<dbReference type="Proteomes" id="UP000614996">
    <property type="component" value="Unassembled WGS sequence"/>
</dbReference>
<dbReference type="GO" id="GO:0022857">
    <property type="term" value="F:transmembrane transporter activity"/>
    <property type="evidence" value="ECO:0007669"/>
    <property type="project" value="InterPro"/>
</dbReference>
<dbReference type="Pfam" id="PF07690">
    <property type="entry name" value="MFS_1"/>
    <property type="match status" value="1"/>
</dbReference>
<comment type="subcellular location">
    <subcellularLocation>
        <location evidence="1">Cell membrane</location>
        <topology evidence="1">Multi-pass membrane protein</topology>
    </subcellularLocation>
</comment>
<feature type="transmembrane region" description="Helical" evidence="8">
    <location>
        <begin position="513"/>
        <end position="532"/>
    </location>
</feature>
<dbReference type="EMBL" id="BOPO01000045">
    <property type="protein sequence ID" value="GIL27437.1"/>
    <property type="molecule type" value="Genomic_DNA"/>
</dbReference>
<evidence type="ECO:0000256" key="8">
    <source>
        <dbReference type="SAM" id="Phobius"/>
    </source>
</evidence>
<feature type="transmembrane region" description="Helical" evidence="8">
    <location>
        <begin position="55"/>
        <end position="81"/>
    </location>
</feature>
<dbReference type="SUPFAM" id="SSF103473">
    <property type="entry name" value="MFS general substrate transporter"/>
    <property type="match status" value="2"/>
</dbReference>
<evidence type="ECO:0000256" key="2">
    <source>
        <dbReference type="ARBA" id="ARBA00022448"/>
    </source>
</evidence>
<feature type="transmembrane region" description="Helical" evidence="8">
    <location>
        <begin position="254"/>
        <end position="274"/>
    </location>
</feature>
<feature type="transmembrane region" description="Helical" evidence="8">
    <location>
        <begin position="381"/>
        <end position="401"/>
    </location>
</feature>
<evidence type="ECO:0000256" key="5">
    <source>
        <dbReference type="ARBA" id="ARBA00022989"/>
    </source>
</evidence>
<keyword evidence="5 8" id="KW-1133">Transmembrane helix</keyword>
<proteinExistence type="predicted"/>
<organism evidence="10 11">
    <name type="scientific">Actinocatenispora comari</name>
    <dbReference type="NCBI Taxonomy" id="2807577"/>
    <lineage>
        <taxon>Bacteria</taxon>
        <taxon>Bacillati</taxon>
        <taxon>Actinomycetota</taxon>
        <taxon>Actinomycetes</taxon>
        <taxon>Micromonosporales</taxon>
        <taxon>Micromonosporaceae</taxon>
        <taxon>Actinocatenispora</taxon>
    </lineage>
</organism>
<dbReference type="PANTHER" id="PTHR42718:SF46">
    <property type="entry name" value="BLR6921 PROTEIN"/>
    <property type="match status" value="1"/>
</dbReference>
<dbReference type="PANTHER" id="PTHR42718">
    <property type="entry name" value="MAJOR FACILITATOR SUPERFAMILY MULTIDRUG TRANSPORTER MFSC"/>
    <property type="match status" value="1"/>
</dbReference>
<evidence type="ECO:0000313" key="11">
    <source>
        <dbReference type="Proteomes" id="UP000614996"/>
    </source>
</evidence>
<dbReference type="PROSITE" id="PS00216">
    <property type="entry name" value="SUGAR_TRANSPORT_1"/>
    <property type="match status" value="1"/>
</dbReference>
<feature type="transmembrane region" description="Helical" evidence="8">
    <location>
        <begin position="280"/>
        <end position="301"/>
    </location>
</feature>
<keyword evidence="3" id="KW-1003">Cell membrane</keyword>
<keyword evidence="11" id="KW-1185">Reference proteome</keyword>
<evidence type="ECO:0000313" key="10">
    <source>
        <dbReference type="EMBL" id="GIL27437.1"/>
    </source>
</evidence>
<dbReference type="InterPro" id="IPR036259">
    <property type="entry name" value="MFS_trans_sf"/>
</dbReference>
<evidence type="ECO:0000256" key="3">
    <source>
        <dbReference type="ARBA" id="ARBA00022475"/>
    </source>
</evidence>
<evidence type="ECO:0000256" key="6">
    <source>
        <dbReference type="ARBA" id="ARBA00023136"/>
    </source>
</evidence>
<keyword evidence="4 8" id="KW-0812">Transmembrane</keyword>
<feature type="region of interest" description="Disordered" evidence="7">
    <location>
        <begin position="1"/>
        <end position="32"/>
    </location>
</feature>
<feature type="transmembrane region" description="Helical" evidence="8">
    <location>
        <begin position="222"/>
        <end position="242"/>
    </location>
</feature>
<dbReference type="CDD" id="cd17321">
    <property type="entry name" value="MFS_MMR_MDR_like"/>
    <property type="match status" value="1"/>
</dbReference>
<feature type="transmembrane region" description="Helical" evidence="8">
    <location>
        <begin position="149"/>
        <end position="172"/>
    </location>
</feature>
<comment type="caution">
    <text evidence="10">The sequence shown here is derived from an EMBL/GenBank/DDBJ whole genome shotgun (WGS) entry which is preliminary data.</text>
</comment>
<dbReference type="InterPro" id="IPR005829">
    <property type="entry name" value="Sugar_transporter_CS"/>
</dbReference>
<feature type="compositionally biased region" description="Polar residues" evidence="7">
    <location>
        <begin position="1"/>
        <end position="10"/>
    </location>
</feature>
<evidence type="ECO:0000259" key="9">
    <source>
        <dbReference type="PROSITE" id="PS50850"/>
    </source>
</evidence>
<feature type="transmembrane region" description="Helical" evidence="8">
    <location>
        <begin position="457"/>
        <end position="474"/>
    </location>
</feature>
<gene>
    <name evidence="10" type="ORF">NUM_26910</name>
</gene>
<dbReference type="AlphaFoldDB" id="A0A8J4AE28"/>
<dbReference type="Gene3D" id="1.20.1720.10">
    <property type="entry name" value="Multidrug resistance protein D"/>
    <property type="match status" value="1"/>
</dbReference>
<keyword evidence="2" id="KW-0813">Transport</keyword>
<dbReference type="RefSeq" id="WP_207125183.1">
    <property type="nucleotide sequence ID" value="NZ_BOPO01000045.1"/>
</dbReference>
<feature type="transmembrane region" description="Helical" evidence="8">
    <location>
        <begin position="322"/>
        <end position="341"/>
    </location>
</feature>
<evidence type="ECO:0000256" key="4">
    <source>
        <dbReference type="ARBA" id="ARBA00022692"/>
    </source>
</evidence>
<evidence type="ECO:0000256" key="1">
    <source>
        <dbReference type="ARBA" id="ARBA00004651"/>
    </source>
</evidence>
<sequence length="549" mass="53739">MTRDTPSGDTPSGDAPIGGTRSSDAAAGAARPAANRSADRACGASSGGDPVRGGAALTVAMGLCVALVVGMVSALNLGIPLLSASDLRPSAEAVVWVVDGYVAVFACLLIPAGALADRLGRKGTLLAGMSVFGLGAALCALAPTTGVLIAGRMLSGLGAAAVLPSTLALLLAPVPAAGGSRRALDGHRRSRRIAAWSSMTGLAAVLGNVGGGAALQTGSWRVLFAAAVPLTGAAVVVAALAAPRVPRHAGRPDPVGAGLLTAGVLALLFAVIAAPRYGWLAAPVVAAAALAVLLLAGWVWHGSRARSPLLDPRILAAPAVRAGALGMALTFVGMFAVMYLNGQFLQYVRGFSVLGSGLRLLPMAAALYLAPRAGVALTRRYGRRAGVGAGLLVLVAGLAVVGNLDAHTGYPGYVLGVVLVAAGCGLAGPVLSEVMVTALPASAAGTGSGLQSLTRELGSAIGVAVAGSLITAGFDARLPPAAGDPSTVPAALAVTGVDRGAVLDAFTGAAGTALRIVAVAIAVLGVLVVWWLPGGRAGQNAHTAPDGSG</sequence>
<feature type="compositionally biased region" description="Low complexity" evidence="7">
    <location>
        <begin position="21"/>
        <end position="32"/>
    </location>
</feature>
<feature type="transmembrane region" description="Helical" evidence="8">
    <location>
        <begin position="123"/>
        <end position="143"/>
    </location>
</feature>